<feature type="region of interest" description="Disordered" evidence="1">
    <location>
        <begin position="849"/>
        <end position="1195"/>
    </location>
</feature>
<reference evidence="3 4" key="2">
    <citation type="journal article" date="2013" name="Genome Biol. Evol.">
        <title>Genome sequencing of Giardia lamblia genotypes A2 and B isolates (DH and GS) and comparative analysis with the genomes of genotypes A1 and E (WB and Pig).</title>
        <authorList>
            <person name="Adam R.D."/>
            <person name="Dahlstrom E.W."/>
            <person name="Martens C.A."/>
            <person name="Bruno D.P."/>
            <person name="Barbian K.D."/>
            <person name="Ricklefs S.M."/>
            <person name="Hernandez M.M."/>
            <person name="Narla N.P."/>
            <person name="Patel R.B."/>
            <person name="Porcella S.F."/>
            <person name="Nash T.E."/>
        </authorList>
    </citation>
    <scope>NUCLEOTIDE SEQUENCE [LARGE SCALE GENOMIC DNA]</scope>
    <source>
        <strain evidence="3 4">GS</strain>
    </source>
</reference>
<feature type="compositionally biased region" description="Low complexity" evidence="1">
    <location>
        <begin position="1783"/>
        <end position="1793"/>
    </location>
</feature>
<dbReference type="VEuPathDB" id="GiardiaDB:GL50581_1637"/>
<feature type="region of interest" description="Disordered" evidence="1">
    <location>
        <begin position="2081"/>
        <end position="2133"/>
    </location>
</feature>
<comment type="caution">
    <text evidence="3">The sequence shown here is derived from an EMBL/GenBank/DDBJ whole genome shotgun (WGS) entry which is preliminary data.</text>
</comment>
<feature type="region of interest" description="Disordered" evidence="1">
    <location>
        <begin position="1217"/>
        <end position="1240"/>
    </location>
</feature>
<evidence type="ECO:0000256" key="1">
    <source>
        <dbReference type="SAM" id="MobiDB-lite"/>
    </source>
</evidence>
<feature type="compositionally biased region" description="Polar residues" evidence="1">
    <location>
        <begin position="92"/>
        <end position="104"/>
    </location>
</feature>
<dbReference type="Proteomes" id="UP000018040">
    <property type="component" value="Unassembled WGS sequence"/>
</dbReference>
<feature type="region of interest" description="Disordered" evidence="1">
    <location>
        <begin position="1768"/>
        <end position="1793"/>
    </location>
</feature>
<dbReference type="VEuPathDB" id="GiardiaDB:QR46_3682"/>
<feature type="compositionally biased region" description="Acidic residues" evidence="1">
    <location>
        <begin position="1039"/>
        <end position="1064"/>
    </location>
</feature>
<feature type="compositionally biased region" description="Acidic residues" evidence="1">
    <location>
        <begin position="1014"/>
        <end position="1028"/>
    </location>
</feature>
<feature type="compositionally biased region" description="Basic and acidic residues" evidence="1">
    <location>
        <begin position="1230"/>
        <end position="1240"/>
    </location>
</feature>
<dbReference type="VEuPathDB" id="GiardiaDB:GL50803_0061044"/>
<feature type="compositionally biased region" description="Polar residues" evidence="1">
    <location>
        <begin position="2199"/>
        <end position="2217"/>
    </location>
</feature>
<feature type="transmembrane region" description="Helical" evidence="2">
    <location>
        <begin position="31"/>
        <end position="50"/>
    </location>
</feature>
<feature type="compositionally biased region" description="Polar residues" evidence="1">
    <location>
        <begin position="2361"/>
        <end position="2389"/>
    </location>
</feature>
<feature type="compositionally biased region" description="Polar residues" evidence="1">
    <location>
        <begin position="2329"/>
        <end position="2346"/>
    </location>
</feature>
<feature type="region of interest" description="Disordered" evidence="1">
    <location>
        <begin position="1504"/>
        <end position="1561"/>
    </location>
</feature>
<feature type="region of interest" description="Disordered" evidence="1">
    <location>
        <begin position="1373"/>
        <end position="1393"/>
    </location>
</feature>
<feature type="region of interest" description="Disordered" evidence="1">
    <location>
        <begin position="59"/>
        <end position="104"/>
    </location>
</feature>
<dbReference type="VEuPathDB" id="GiardiaDB:DHA2_153816"/>
<proteinExistence type="predicted"/>
<evidence type="ECO:0000313" key="4">
    <source>
        <dbReference type="Proteomes" id="UP000018040"/>
    </source>
</evidence>
<feature type="compositionally biased region" description="Acidic residues" evidence="1">
    <location>
        <begin position="1075"/>
        <end position="1122"/>
    </location>
</feature>
<feature type="compositionally biased region" description="Polar residues" evidence="1">
    <location>
        <begin position="1546"/>
        <end position="1561"/>
    </location>
</feature>
<reference evidence="4" key="1">
    <citation type="submission" date="2012-02" db="EMBL/GenBank/DDBJ databases">
        <title>Genome sequencing of Giardia lamblia Genotypes A2 and B isolates (DH and GS) and comparative analysis with the genomes of Genotypes A1 and E (WB and Pig).</title>
        <authorList>
            <person name="Adam R."/>
            <person name="Dahlstrom E."/>
            <person name="Martens C."/>
            <person name="Bruno D."/>
            <person name="Barbian K."/>
            <person name="Porcella S.F."/>
            <person name="Nash T."/>
        </authorList>
    </citation>
    <scope>NUCLEOTIDE SEQUENCE</scope>
    <source>
        <strain evidence="4">GS</strain>
    </source>
</reference>
<keyword evidence="2" id="KW-1133">Transmembrane helix</keyword>
<dbReference type="OrthoDB" id="10389962at2759"/>
<feature type="region of interest" description="Disordered" evidence="1">
    <location>
        <begin position="2448"/>
        <end position="2468"/>
    </location>
</feature>
<dbReference type="VEuPathDB" id="GiardiaDB:GL50803_0041288"/>
<feature type="compositionally biased region" description="Basic and acidic residues" evidence="1">
    <location>
        <begin position="1521"/>
        <end position="1544"/>
    </location>
</feature>
<sequence>MLADRRRGGNVLLQRTRAHIQKRRCRYEQRYLLGFFGLTSAIRLIYNWILKIADQMFQDPSSRTGGRSRPQAVLRSSTPKTDAMRASRHDSGPTSSGRLVTNTSMTSAQTGAKFTYKSPYLQANPLLMSADLSRKKMHKPRKDVSYKTARTYNPAPLRRTETAKNILADIIPLWDSLDVCIEERNLAYEKLDANRTEIPIYINKLKSLLDLREAYLTSVEGYESALNSIEKSLKGGKGSRKSLANDLLLLRSSIISIVSIINASRVICEKPVSFTPLRTGFSQKSPNYLMKIKKGGFNQIDFAVMFTVLKYNKSQALSDHKTLVSSFYDMWDSVKDEDFSCENDNTHVPAACVMLPGANTTLPVNDFASLALLLGVAPPMTFAFEGDDLGVRWIEHLEQVRGPTMGRQPLPCLELTPEEVFTAFAVERTTIKQLTELITQANQTDCGIVAVPPLSNSDTLDVYDRIFTQEEEGSNKITLLRRLTDGDDENIAIPRQSSAIAHFERSINDEHRSSLDGQASSDSLQSEQIELISKEHISTHVPSRPLSGSSGAPTILPPLKTSPEIIPPQIDEHELHIEPSESMSPAVIASQPEAIADLPTIEMDGDDPHEDAPMVNLSTLKDEESLEMQALAHSSVSSAHNSSIYDEQSYREEPDILEPEMVGPPSVISEKDLSIPSEDPYAEVNVQPPSSSTNAEDLDIISPATALLPKIGECTLLLPSTATEIAPREDIASANTISISPRNIPSTNTSLLREIDLLPHGTEPLENQADIDDEYIPCVVITSSHLDKINTSQMRSSSIGRHACADHTDYEDSNTAKHFQAYDVDDEHTCENIVLLSKIREDILDEPCSTSITDFTRPDGTPLLQTRSKKDPESIVLQQLSVVRSRPSLPTEPEAPAEEPAQEPEAPAEEPAQEPEAPAEEPAQEPEAAEESDVRRLAEPEAPAEEPAQEPEAPAEEPAQEPEAPAEEPAQEPEAAEESDVRRLAEPEAPAEEPAQEPEAAEESDVRRLAEPEAPAEEPAQEPEAAEESDVRRLAEPEAPAEEPAQEPEAPAEEPAQEPEAAEESDVRRLAEPEAPAEEPAQEPEAPAEEPAQEPEAPAEEPAQEPEAPAEEPAQEPEAAEESDVRRLAEPEAPAEEPAQEPEAPAEEPAQEPEAPAEEPAQEPEAPAEEPAQEPEAPAEDSLLTNQQGEEMFVSPYTDEEVPVSELVLTYSLSSLPPLRKLKPTNTPEPKQEESLMEEPVHEDTFINKDNHDKASTSYDILIENFMHSYNQAAPTSSSRPLTHESSFLIKTSPRGEPKQAAQDQYSSIVQENADTHHQLLSSVAPSAAAHSSIQSKSFFADESNDDVPVTQMILTFTADSHLVENPHYQDLSADQSTNSTANLQNEPLDKPLQEPTTIVDSLMDISEPTTMPSTTQPSRLNSAQSIVIPEVTMTFAVNRELGMVPSDSSKGSYPQTTSPARVITLSRSAIERVPKPSNSLDEPDHENQLDEFETCDLLAEQPEETYEENHSPSDSLVMHSSRESDTPSCEHTHPESTPKDVMSHQHGSSIPNSSNELAKQTTANASIVDEARQATSPSVPPTKEYRATIIRKPKPTIWSKEPSISRHSLPSTPYIMNDYTAAHTFVETVPFAANASILGATTSTSVNMAFPDLPPPQFSNYNHAPEATLSILEEMNIPNGHTSSRALPAVSISRFYSTIPQHSNEYLLSRAFTPVDVIGEDVNGLVQHINTIPTTLENSIVKALPSVRVSHARHSSLELEGFPHTLTEPYKFSQPSPHPSHTPRTTTDTATSALPTHRSVLPAEESHLQLEDLETTIPVSLDGELGPSNYAYQLHSSAPVLPLRSTSVTKSIIEEMYTDQGTHTIAPAPLETSIIDELYSTTNLSTTGNFEQPVSTLNHTSLSEAVPPRPKDELISDFLAEQSIVQIIPGNIENSKPEQQDLLSAALYETTTNIDVILTPNSPVVVSTIDLPLPTFTEPALSSLTVLPPVETMPTRRLHSTKATPTPDAYLEKTPAPDEVSHNTSSYLPTEVSKTDPSDLYVTQDLLIDTTITQSQNAALTRGSIPLANSESCTQATEYLTVPSSSSAAPPTQSHRTRSPSRSLEPASLIKQFSKEPSSSSKRSMRSEEPDVQVQELNMSWTKNSEQHKPATIIQEHSHSPAKIHHAQLPPRARSLERKKPLSEGTSETSYKHVMTPSVESSTTHEQAAPQTNPQVALNDPLPQDLTIGPISSYHTDYSTHRASIPTETESKLDAGLFSEAQQSTYSDHPSRFRDPEQISVHTVPDDIFSVQTGEHSAIHASAAQTSVSIARMASEQEPSSSRHHLTESASSTSKSRQWNAQLASSVVRRDKQLSGASHHVSTSDPQLSYTTAKEASHNDGSNPGTSRIASSVLQNITHLPSESDAITVSINRNRAGPRQVKKQSVHVRDKTVPYHEDGEIECAEVLHPQPQSEATDLPITGRRQRR</sequence>
<feature type="region of interest" description="Disordered" evidence="1">
    <location>
        <begin position="2312"/>
        <end position="2389"/>
    </location>
</feature>
<feature type="region of interest" description="Disordered" evidence="1">
    <location>
        <begin position="1997"/>
        <end position="2037"/>
    </location>
</feature>
<feature type="compositionally biased region" description="Acidic residues" evidence="1">
    <location>
        <begin position="1133"/>
        <end position="1179"/>
    </location>
</feature>
<dbReference type="VEuPathDB" id="GiardiaDB:DHA2_153815"/>
<feature type="compositionally biased region" description="Acidic residues" evidence="1">
    <location>
        <begin position="989"/>
        <end position="1003"/>
    </location>
</feature>
<dbReference type="EMBL" id="AHHH01000034">
    <property type="protein sequence ID" value="ESU43902.1"/>
    <property type="molecule type" value="Genomic_DNA"/>
</dbReference>
<name>V6TZV8_GIAIN</name>
<keyword evidence="2" id="KW-0472">Membrane</keyword>
<evidence type="ECO:0008006" key="5">
    <source>
        <dbReference type="Google" id="ProtNLM"/>
    </source>
</evidence>
<accession>V6TZV8</accession>
<protein>
    <recommendedName>
        <fullName evidence="5">Mucin-like protein</fullName>
    </recommendedName>
</protein>
<feature type="compositionally biased region" description="Basic and acidic residues" evidence="1">
    <location>
        <begin position="82"/>
        <end position="91"/>
    </location>
</feature>
<feature type="region of interest" description="Disordered" evidence="1">
    <location>
        <begin position="2158"/>
        <end position="2247"/>
    </location>
</feature>
<feature type="compositionally biased region" description="Polar residues" evidence="1">
    <location>
        <begin position="1373"/>
        <end position="1386"/>
    </location>
</feature>
<gene>
    <name evidence="3" type="ORF">GSB_151988</name>
</gene>
<feature type="compositionally biased region" description="Acidic residues" evidence="1">
    <location>
        <begin position="942"/>
        <end position="978"/>
    </location>
</feature>
<evidence type="ECO:0000313" key="3">
    <source>
        <dbReference type="EMBL" id="ESU43902.1"/>
    </source>
</evidence>
<organism evidence="3 4">
    <name type="scientific">Giardia intestinalis</name>
    <name type="common">Giardia lamblia</name>
    <dbReference type="NCBI Taxonomy" id="5741"/>
    <lineage>
        <taxon>Eukaryota</taxon>
        <taxon>Metamonada</taxon>
        <taxon>Diplomonadida</taxon>
        <taxon>Hexamitidae</taxon>
        <taxon>Giardiinae</taxon>
        <taxon>Giardia</taxon>
    </lineage>
</organism>
<keyword evidence="2" id="KW-0812">Transmembrane</keyword>
<evidence type="ECO:0000256" key="2">
    <source>
        <dbReference type="SAM" id="Phobius"/>
    </source>
</evidence>
<feature type="compositionally biased region" description="Acidic residues" evidence="1">
    <location>
        <begin position="895"/>
        <end position="931"/>
    </location>
</feature>
<dbReference type="VEuPathDB" id="GiardiaDB:GL50581_1638"/>